<dbReference type="Pfam" id="PF04080">
    <property type="entry name" value="Per1"/>
    <property type="match status" value="1"/>
</dbReference>
<keyword evidence="10" id="KW-1185">Reference proteome</keyword>
<evidence type="ECO:0000256" key="5">
    <source>
        <dbReference type="ARBA" id="ARBA00022729"/>
    </source>
</evidence>
<dbReference type="InterPro" id="IPR007217">
    <property type="entry name" value="Per1-like"/>
</dbReference>
<reference evidence="9 10" key="1">
    <citation type="journal article" date="2017" name="PLoS Biol.">
        <title>The sea cucumber genome provides insights into morphological evolution and visceral regeneration.</title>
        <authorList>
            <person name="Zhang X."/>
            <person name="Sun L."/>
            <person name="Yuan J."/>
            <person name="Sun Y."/>
            <person name="Gao Y."/>
            <person name="Zhang L."/>
            <person name="Li S."/>
            <person name="Dai H."/>
            <person name="Hamel J.F."/>
            <person name="Liu C."/>
            <person name="Yu Y."/>
            <person name="Liu S."/>
            <person name="Lin W."/>
            <person name="Guo K."/>
            <person name="Jin S."/>
            <person name="Xu P."/>
            <person name="Storey K.B."/>
            <person name="Huan P."/>
            <person name="Zhang T."/>
            <person name="Zhou Y."/>
            <person name="Zhang J."/>
            <person name="Lin C."/>
            <person name="Li X."/>
            <person name="Xing L."/>
            <person name="Huo D."/>
            <person name="Sun M."/>
            <person name="Wang L."/>
            <person name="Mercier A."/>
            <person name="Li F."/>
            <person name="Yang H."/>
            <person name="Xiang J."/>
        </authorList>
    </citation>
    <scope>NUCLEOTIDE SEQUENCE [LARGE SCALE GENOMIC DNA]</scope>
    <source>
        <strain evidence="9">Shaxun</strain>
        <tissue evidence="9">Muscle</tissue>
    </source>
</reference>
<name>A0A2G8KGL4_STIJA</name>
<evidence type="ECO:0000256" key="6">
    <source>
        <dbReference type="ARBA" id="ARBA00022989"/>
    </source>
</evidence>
<dbReference type="GO" id="GO:0016788">
    <property type="term" value="F:hydrolase activity, acting on ester bonds"/>
    <property type="evidence" value="ECO:0007669"/>
    <property type="project" value="TreeGrafter"/>
</dbReference>
<dbReference type="STRING" id="307972.A0A2G8KGL4"/>
<keyword evidence="4 8" id="KW-0812">Transmembrane</keyword>
<evidence type="ECO:0000256" key="4">
    <source>
        <dbReference type="ARBA" id="ARBA00022692"/>
    </source>
</evidence>
<dbReference type="PANTHER" id="PTHR13148">
    <property type="entry name" value="PER1-RELATED"/>
    <property type="match status" value="1"/>
</dbReference>
<evidence type="ECO:0000313" key="10">
    <source>
        <dbReference type="Proteomes" id="UP000230750"/>
    </source>
</evidence>
<comment type="function">
    <text evidence="8">Involved in the lipid remodeling steps of GPI-anchor maturation.</text>
</comment>
<dbReference type="GO" id="GO:0006506">
    <property type="term" value="P:GPI anchor biosynthetic process"/>
    <property type="evidence" value="ECO:0007669"/>
    <property type="project" value="UniProtKB-KW"/>
</dbReference>
<gene>
    <name evidence="9" type="ORF">BSL78_15987</name>
</gene>
<comment type="subcellular location">
    <subcellularLocation>
        <location evidence="1">Endomembrane system</location>
        <topology evidence="1">Multi-pass membrane protein</topology>
    </subcellularLocation>
    <subcellularLocation>
        <location evidence="8">Golgi apparatus membrane</location>
        <topology evidence="8">Multi-pass membrane protein</topology>
    </subcellularLocation>
</comment>
<evidence type="ECO:0000256" key="7">
    <source>
        <dbReference type="ARBA" id="ARBA00023136"/>
    </source>
</evidence>
<keyword evidence="8" id="KW-0333">Golgi apparatus</keyword>
<keyword evidence="7 8" id="KW-0472">Membrane</keyword>
<sequence>MRAGHSCCCWIVSFLLLIPFATSSSGDASETFKDHFRLCRNDHCSSLFMVNEFEKVQPFYLRLLGWDCIEECKHISMWQTVENLQQKNLEIPQFFGKWPFLRIIGIQEPASMLFSLLNGFGHLYMIRKLRSQVPRNAPMYYAWHIYSLISMHAWFWSTIFHTRDTIFTEKMDYFSAFSLNLSGIFMISWRSIALRNHGDVNLKVVLGSAAVLVLIFWRHVSYLSRLKRFDYGYNMKVNLLMGLINTVWWIGWSLRNIRRKPYLQKPVICVLAANLLLLLELGDFPPLLWTFDAHSLWHAGTFPLIFVWYRLFPPLPQRTFDLHRDIFLKPLEMDQLSKQELHPSLDYVFFMFYKVSDFDLLTSTNC</sequence>
<feature type="chain" id="PRO_5016481469" description="Post-GPI attachment to proteins factor 3" evidence="8">
    <location>
        <begin position="24"/>
        <end position="366"/>
    </location>
</feature>
<evidence type="ECO:0000256" key="8">
    <source>
        <dbReference type="RuleBase" id="RU365066"/>
    </source>
</evidence>
<organism evidence="9 10">
    <name type="scientific">Stichopus japonicus</name>
    <name type="common">Sea cucumber</name>
    <dbReference type="NCBI Taxonomy" id="307972"/>
    <lineage>
        <taxon>Eukaryota</taxon>
        <taxon>Metazoa</taxon>
        <taxon>Echinodermata</taxon>
        <taxon>Eleutherozoa</taxon>
        <taxon>Echinozoa</taxon>
        <taxon>Holothuroidea</taxon>
        <taxon>Aspidochirotacea</taxon>
        <taxon>Aspidochirotida</taxon>
        <taxon>Stichopodidae</taxon>
        <taxon>Apostichopus</taxon>
    </lineage>
</organism>
<keyword evidence="6 8" id="KW-1133">Transmembrane helix</keyword>
<feature type="transmembrane region" description="Helical" evidence="8">
    <location>
        <begin position="266"/>
        <end position="289"/>
    </location>
</feature>
<evidence type="ECO:0000313" key="9">
    <source>
        <dbReference type="EMBL" id="PIK47136.1"/>
    </source>
</evidence>
<protein>
    <recommendedName>
        <fullName evidence="8">Post-GPI attachment to proteins factor 3</fullName>
    </recommendedName>
</protein>
<feature type="transmembrane region" description="Helical" evidence="8">
    <location>
        <begin position="295"/>
        <end position="312"/>
    </location>
</feature>
<accession>A0A2G8KGL4</accession>
<dbReference type="Proteomes" id="UP000230750">
    <property type="component" value="Unassembled WGS sequence"/>
</dbReference>
<dbReference type="GO" id="GO:0005789">
    <property type="term" value="C:endoplasmic reticulum membrane"/>
    <property type="evidence" value="ECO:0007669"/>
    <property type="project" value="TreeGrafter"/>
</dbReference>
<keyword evidence="5 8" id="KW-0732">Signal</keyword>
<dbReference type="GO" id="GO:0000139">
    <property type="term" value="C:Golgi membrane"/>
    <property type="evidence" value="ECO:0007669"/>
    <property type="project" value="UniProtKB-SubCell"/>
</dbReference>
<dbReference type="OrthoDB" id="419770at2759"/>
<feature type="transmembrane region" description="Helical" evidence="8">
    <location>
        <begin position="200"/>
        <end position="217"/>
    </location>
</feature>
<feature type="transmembrane region" description="Helical" evidence="8">
    <location>
        <begin position="141"/>
        <end position="161"/>
    </location>
</feature>
<dbReference type="EMBL" id="MRZV01000599">
    <property type="protein sequence ID" value="PIK47136.1"/>
    <property type="molecule type" value="Genomic_DNA"/>
</dbReference>
<feature type="transmembrane region" description="Helical" evidence="8">
    <location>
        <begin position="237"/>
        <end position="254"/>
    </location>
</feature>
<evidence type="ECO:0000256" key="1">
    <source>
        <dbReference type="ARBA" id="ARBA00004127"/>
    </source>
</evidence>
<proteinExistence type="inferred from homology"/>
<dbReference type="AlphaFoldDB" id="A0A2G8KGL4"/>
<comment type="similarity">
    <text evidence="2 8">Belongs to the PGAP3 family.</text>
</comment>
<evidence type="ECO:0000256" key="2">
    <source>
        <dbReference type="ARBA" id="ARBA00006387"/>
    </source>
</evidence>
<comment type="caution">
    <text evidence="9">The sequence shown here is derived from an EMBL/GenBank/DDBJ whole genome shotgun (WGS) entry which is preliminary data.</text>
</comment>
<keyword evidence="3 8" id="KW-0337">GPI-anchor biosynthesis</keyword>
<feature type="transmembrane region" description="Helical" evidence="8">
    <location>
        <begin position="100"/>
        <end position="120"/>
    </location>
</feature>
<feature type="signal peptide" evidence="8">
    <location>
        <begin position="1"/>
        <end position="23"/>
    </location>
</feature>
<feature type="transmembrane region" description="Helical" evidence="8">
    <location>
        <begin position="173"/>
        <end position="193"/>
    </location>
</feature>
<dbReference type="PANTHER" id="PTHR13148:SF0">
    <property type="entry name" value="POST-GPI ATTACHMENT TO PROTEINS FACTOR 3"/>
    <property type="match status" value="1"/>
</dbReference>
<evidence type="ECO:0000256" key="3">
    <source>
        <dbReference type="ARBA" id="ARBA00022502"/>
    </source>
</evidence>